<evidence type="ECO:0000259" key="3">
    <source>
        <dbReference type="PROSITE" id="PS50110"/>
    </source>
</evidence>
<dbReference type="InterPro" id="IPR001789">
    <property type="entry name" value="Sig_transdc_resp-reg_receiver"/>
</dbReference>
<feature type="domain" description="GGDEF" evidence="4">
    <location>
        <begin position="408"/>
        <end position="542"/>
    </location>
</feature>
<feature type="domain" description="HPt" evidence="5">
    <location>
        <begin position="12"/>
        <end position="114"/>
    </location>
</feature>
<dbReference type="SUPFAM" id="SSF47226">
    <property type="entry name" value="Histidine-containing phosphotransfer domain, HPT domain"/>
    <property type="match status" value="1"/>
</dbReference>
<evidence type="ECO:0000259" key="5">
    <source>
        <dbReference type="PROSITE" id="PS50894"/>
    </source>
</evidence>
<dbReference type="STRING" id="469383.Cwoe_3139"/>
<dbReference type="GO" id="GO:0000160">
    <property type="term" value="P:phosphorelay signal transduction system"/>
    <property type="evidence" value="ECO:0007669"/>
    <property type="project" value="InterPro"/>
</dbReference>
<reference evidence="7" key="2">
    <citation type="submission" date="2010-01" db="EMBL/GenBank/DDBJ databases">
        <title>The complete genome of Conexibacter woesei DSM 14684.</title>
        <authorList>
            <consortium name="US DOE Joint Genome Institute (JGI-PGF)"/>
            <person name="Lucas S."/>
            <person name="Copeland A."/>
            <person name="Lapidus A."/>
            <person name="Glavina del Rio T."/>
            <person name="Dalin E."/>
            <person name="Tice H."/>
            <person name="Bruce D."/>
            <person name="Goodwin L."/>
            <person name="Pitluck S."/>
            <person name="Kyrpides N."/>
            <person name="Mavromatis K."/>
            <person name="Ivanova N."/>
            <person name="Mikhailova N."/>
            <person name="Chertkov O."/>
            <person name="Brettin T."/>
            <person name="Detter J.C."/>
            <person name="Han C."/>
            <person name="Larimer F."/>
            <person name="Land M."/>
            <person name="Hauser L."/>
            <person name="Markowitz V."/>
            <person name="Cheng J.-F."/>
            <person name="Hugenholtz P."/>
            <person name="Woyke T."/>
            <person name="Wu D."/>
            <person name="Pukall R."/>
            <person name="Steenblock K."/>
            <person name="Schneider S."/>
            <person name="Klenk H.-P."/>
            <person name="Eisen J.A."/>
        </authorList>
    </citation>
    <scope>NUCLEOTIDE SEQUENCE [LARGE SCALE GENOMIC DNA]</scope>
    <source>
        <strain evidence="7">DSM 14684 / CIP 108061 / JCM 11494 / NBRC 100937 / ID131577</strain>
    </source>
</reference>
<feature type="domain" description="Response regulatory" evidence="3">
    <location>
        <begin position="552"/>
        <end position="670"/>
    </location>
</feature>
<dbReference type="AlphaFoldDB" id="D3FDU2"/>
<dbReference type="InterPro" id="IPR000160">
    <property type="entry name" value="GGDEF_dom"/>
</dbReference>
<evidence type="ECO:0000313" key="7">
    <source>
        <dbReference type="Proteomes" id="UP000008229"/>
    </source>
</evidence>
<dbReference type="InterPro" id="IPR036641">
    <property type="entry name" value="HPT_dom_sf"/>
</dbReference>
<evidence type="ECO:0000313" key="6">
    <source>
        <dbReference type="EMBL" id="ADB51558.1"/>
    </source>
</evidence>
<dbReference type="PANTHER" id="PTHR45138:SF9">
    <property type="entry name" value="DIGUANYLATE CYCLASE DGCM-RELATED"/>
    <property type="match status" value="1"/>
</dbReference>
<dbReference type="GO" id="GO:0005886">
    <property type="term" value="C:plasma membrane"/>
    <property type="evidence" value="ECO:0007669"/>
    <property type="project" value="TreeGrafter"/>
</dbReference>
<dbReference type="Pfam" id="PF00990">
    <property type="entry name" value="GGDEF"/>
    <property type="match status" value="1"/>
</dbReference>
<dbReference type="SUPFAM" id="SSF55073">
    <property type="entry name" value="Nucleotide cyclase"/>
    <property type="match status" value="1"/>
</dbReference>
<dbReference type="CDD" id="cd01949">
    <property type="entry name" value="GGDEF"/>
    <property type="match status" value="1"/>
</dbReference>
<evidence type="ECO:0000256" key="1">
    <source>
        <dbReference type="PROSITE-ProRule" id="PRU00110"/>
    </source>
</evidence>
<dbReference type="PROSITE" id="PS50894">
    <property type="entry name" value="HPT"/>
    <property type="match status" value="1"/>
</dbReference>
<dbReference type="InterPro" id="IPR029787">
    <property type="entry name" value="Nucleotide_cyclase"/>
</dbReference>
<feature type="modified residue" description="4-aspartylphosphate" evidence="2">
    <location>
        <position position="176"/>
    </location>
</feature>
<dbReference type="KEGG" id="cwo:Cwoe_3139"/>
<dbReference type="RefSeq" id="WP_012934609.1">
    <property type="nucleotide sequence ID" value="NC_013739.1"/>
</dbReference>
<evidence type="ECO:0000256" key="2">
    <source>
        <dbReference type="PROSITE-ProRule" id="PRU00169"/>
    </source>
</evidence>
<feature type="modified residue" description="4-aspartylphosphate" evidence="2">
    <location>
        <position position="301"/>
    </location>
</feature>
<dbReference type="PROSITE" id="PS50110">
    <property type="entry name" value="RESPONSE_REGULATORY"/>
    <property type="match status" value="3"/>
</dbReference>
<evidence type="ECO:0000259" key="4">
    <source>
        <dbReference type="PROSITE" id="PS50887"/>
    </source>
</evidence>
<feature type="domain" description="Response regulatory" evidence="3">
    <location>
        <begin position="252"/>
        <end position="368"/>
    </location>
</feature>
<dbReference type="CDD" id="cd00156">
    <property type="entry name" value="REC"/>
    <property type="match status" value="2"/>
</dbReference>
<dbReference type="OrthoDB" id="23692at2"/>
<dbReference type="InterPro" id="IPR050469">
    <property type="entry name" value="Diguanylate_Cyclase"/>
</dbReference>
<dbReference type="Pfam" id="PF00072">
    <property type="entry name" value="Response_reg"/>
    <property type="match status" value="2"/>
</dbReference>
<name>D3FDU2_CONWI</name>
<dbReference type="NCBIfam" id="TIGR00254">
    <property type="entry name" value="GGDEF"/>
    <property type="match status" value="1"/>
</dbReference>
<organism evidence="6 7">
    <name type="scientific">Conexibacter woesei (strain DSM 14684 / CCUG 47730 / CIP 108061 / JCM 11494 / NBRC 100937 / ID131577)</name>
    <dbReference type="NCBI Taxonomy" id="469383"/>
    <lineage>
        <taxon>Bacteria</taxon>
        <taxon>Bacillati</taxon>
        <taxon>Actinomycetota</taxon>
        <taxon>Thermoleophilia</taxon>
        <taxon>Solirubrobacterales</taxon>
        <taxon>Conexibacteraceae</taxon>
        <taxon>Conexibacter</taxon>
    </lineage>
</organism>
<dbReference type="SMART" id="SM00267">
    <property type="entry name" value="GGDEF"/>
    <property type="match status" value="1"/>
</dbReference>
<feature type="modified residue" description="Phosphohistidine" evidence="1">
    <location>
        <position position="54"/>
    </location>
</feature>
<accession>D3FDU2</accession>
<dbReference type="GO" id="GO:0043709">
    <property type="term" value="P:cell adhesion involved in single-species biofilm formation"/>
    <property type="evidence" value="ECO:0007669"/>
    <property type="project" value="TreeGrafter"/>
</dbReference>
<reference evidence="6 7" key="1">
    <citation type="journal article" date="2010" name="Stand. Genomic Sci.">
        <title>Complete genome sequence of Conexibacter woesei type strain (ID131577).</title>
        <authorList>
            <person name="Pukall R."/>
            <person name="Lapidus A."/>
            <person name="Glavina Del Rio T."/>
            <person name="Copeland A."/>
            <person name="Tice H."/>
            <person name="Cheng J.-F."/>
            <person name="Lucas S."/>
            <person name="Chen F."/>
            <person name="Nolan M."/>
            <person name="Bruce D."/>
            <person name="Goodwin L."/>
            <person name="Pitluck S."/>
            <person name="Mavromatis K."/>
            <person name="Ivanova N."/>
            <person name="Ovchinnikova G."/>
            <person name="Pati A."/>
            <person name="Chen A."/>
            <person name="Palaniappan K."/>
            <person name="Land M."/>
            <person name="Hauser L."/>
            <person name="Chang Y.-J."/>
            <person name="Jeffries C.D."/>
            <person name="Chain P."/>
            <person name="Meincke L."/>
            <person name="Sims D."/>
            <person name="Brettin T."/>
            <person name="Detter J.C."/>
            <person name="Rohde M."/>
            <person name="Goeker M."/>
            <person name="Bristow J."/>
            <person name="Eisen J.A."/>
            <person name="Markowitz V."/>
            <person name="Kyrpides N.C."/>
            <person name="Klenk H.-P."/>
            <person name="Hugenholtz P."/>
        </authorList>
    </citation>
    <scope>NUCLEOTIDE SEQUENCE [LARGE SCALE GENOMIC DNA]</scope>
    <source>
        <strain evidence="7">DSM 14684 / CIP 108061 / JCM 11494 / NBRC 100937 / ID131577</strain>
    </source>
</reference>
<dbReference type="EMBL" id="CP001854">
    <property type="protein sequence ID" value="ADB51558.1"/>
    <property type="molecule type" value="Genomic_DNA"/>
</dbReference>
<dbReference type="PANTHER" id="PTHR45138">
    <property type="entry name" value="REGULATORY COMPONENTS OF SENSORY TRANSDUCTION SYSTEM"/>
    <property type="match status" value="1"/>
</dbReference>
<dbReference type="GO" id="GO:1902201">
    <property type="term" value="P:negative regulation of bacterial-type flagellum-dependent cell motility"/>
    <property type="evidence" value="ECO:0007669"/>
    <property type="project" value="TreeGrafter"/>
</dbReference>
<protein>
    <submittedName>
        <fullName evidence="6">Response regulator receiver modulated diguanylate cyclase</fullName>
    </submittedName>
</protein>
<feature type="modified residue" description="4-aspartylphosphate" evidence="2">
    <location>
        <position position="605"/>
    </location>
</feature>
<dbReference type="eggNOG" id="COG0745">
    <property type="taxonomic scope" value="Bacteria"/>
</dbReference>
<dbReference type="SUPFAM" id="SSF52172">
    <property type="entry name" value="CheY-like"/>
    <property type="match status" value="3"/>
</dbReference>
<dbReference type="InterPro" id="IPR008207">
    <property type="entry name" value="Sig_transdc_His_kin_Hpt_dom"/>
</dbReference>
<dbReference type="Gene3D" id="3.40.50.2300">
    <property type="match status" value="2"/>
</dbReference>
<dbReference type="GO" id="GO:0052621">
    <property type="term" value="F:diguanylate cyclase activity"/>
    <property type="evidence" value="ECO:0007669"/>
    <property type="project" value="TreeGrafter"/>
</dbReference>
<keyword evidence="2" id="KW-0597">Phosphoprotein</keyword>
<dbReference type="InterPro" id="IPR043128">
    <property type="entry name" value="Rev_trsase/Diguanyl_cyclase"/>
</dbReference>
<dbReference type="PROSITE" id="PS50887">
    <property type="entry name" value="GGDEF"/>
    <property type="match status" value="1"/>
</dbReference>
<feature type="domain" description="Response regulatory" evidence="3">
    <location>
        <begin position="127"/>
        <end position="243"/>
    </location>
</feature>
<dbReference type="SMART" id="SM00448">
    <property type="entry name" value="REC"/>
    <property type="match status" value="2"/>
</dbReference>
<dbReference type="InterPro" id="IPR011006">
    <property type="entry name" value="CheY-like_superfamily"/>
</dbReference>
<dbReference type="FunFam" id="3.30.70.270:FF:000001">
    <property type="entry name" value="Diguanylate cyclase domain protein"/>
    <property type="match status" value="1"/>
</dbReference>
<dbReference type="eggNOG" id="COG3706">
    <property type="taxonomic scope" value="Bacteria"/>
</dbReference>
<dbReference type="Gene3D" id="3.30.70.270">
    <property type="match status" value="1"/>
</dbReference>
<dbReference type="HOGENOM" id="CLU_000445_11_28_11"/>
<proteinExistence type="predicted"/>
<sequence>MSGPPPLEPLLAEAWARHRATIFEQVAVVERAVLSSIRGVDDAPLRAQGAAEAHKLAGSVGTFGFGSATGNAHELERLLTVSPPLTSTAAWHAAELVAELRETLQGSPAVAEAEPPEPPPLVGAPSLILVIDDDRVIADRLAAEAVARGLRARTASSPAGGRALALLERPDLVLLDLTFADGTADAYELLAELAAEPDPVPVLVLTVRDTFVDRVEVARRGGRGFAAKSLPIQQVLDHAVQLIERTRSEVVTLLAIDDDRLVLDTISTLLAPHGIEVVAVDDPLCVWEELERSRPDIVMLDVDMPGTTGLDLCGVLRNDHRWATVPILFLTGHSDAATIHRVFAAGADDYLTKPIVPAELLARIRNRLERFALHRMLAETDALTGVANRSSSTQKLERLVQLAHRFGEALTLAIIDLDEFKAVNDRYGHALGDAVLQRMGDVLRQAFRGEDVIGRWGGEEFVVGMYGMTREDAQQRLLDLLAEFTSVPFAADDGEPFTVSFSAGVAQRGVDGESITALHRAADAALYRAKEAGRSRVLPAGAAASAAARAPDIVLLEADEPLGEILLNAFAARGHQTRWIRHDDEALDVLAGGSPELHPRVVVLDLDPAAREGAAVLQRLGTDGVLSSSRVVVLDSGPAPHAGDAADGLFARIAKPVSVPFLMHELTRALTTGTDA</sequence>
<dbReference type="Proteomes" id="UP000008229">
    <property type="component" value="Chromosome"/>
</dbReference>
<gene>
    <name evidence="6" type="ordered locus">Cwoe_3139</name>
</gene>
<keyword evidence="7" id="KW-1185">Reference proteome</keyword>